<sequence length="528" mass="58313">MSRPSSPNMQRADGYSISNSSLTGTPRTPRPSHLQLTPASPELPGRSARYPSHLSRGDSSRVFLHKRGTSRKYETLEDLLREAGYKETKIFSPEQEREEGRKDGRRGVGAVVDFLTGLMPGGSKAENEQEAPKDEPVQKESPPQSPPPSPLAGKRARKPSSLRPCAIEDLSDATPSSLGSPRRRYGRMPYSLSSSEYSPGFQSSASEHLRPLPQISAAQGYLRHIASSPNISKATRRNTRTRIDKPGGPSKLKFVRGDEPPPMPSNWLDSVTRAVLGSSTSHAHVGGPSKADRRSQREPRSSKENQLGSSRLRLKNKVRPVTGSLRAQTVEGAVTTCMVVCRSAPASRSSSRAGERLVSFADKGKARDSSRPKYQKTRSSGSDVPTLARCRLENDAWDLERPRIGIEAEAVMSDNEVSEDDDEEGELDLARMLVPPKRQKSIRSLRQHLHRSDSARALRGEFLRPTQPWVPQDDDIDPRRRARGTGSKSRRGSIEDASDEFGYLRAHPSLAKKRRTLPGTWSSRSLVR</sequence>
<reference evidence="2 3" key="1">
    <citation type="submission" date="2021-08" db="EMBL/GenBank/DDBJ databases">
        <title>Draft Genome Sequence of Phanerochaete sordida strain YK-624.</title>
        <authorList>
            <person name="Mori T."/>
            <person name="Dohra H."/>
            <person name="Suzuki T."/>
            <person name="Kawagishi H."/>
            <person name="Hirai H."/>
        </authorList>
    </citation>
    <scope>NUCLEOTIDE SEQUENCE [LARGE SCALE GENOMIC DNA]</scope>
    <source>
        <strain evidence="2 3">YK-624</strain>
    </source>
</reference>
<protein>
    <submittedName>
        <fullName evidence="2">Uncharacterized protein</fullName>
    </submittedName>
</protein>
<feature type="compositionally biased region" description="Polar residues" evidence="1">
    <location>
        <begin position="16"/>
        <end position="26"/>
    </location>
</feature>
<feature type="region of interest" description="Disordered" evidence="1">
    <location>
        <begin position="226"/>
        <end position="320"/>
    </location>
</feature>
<evidence type="ECO:0000313" key="2">
    <source>
        <dbReference type="EMBL" id="GJE86642.1"/>
    </source>
</evidence>
<organism evidence="2 3">
    <name type="scientific">Phanerochaete sordida</name>
    <dbReference type="NCBI Taxonomy" id="48140"/>
    <lineage>
        <taxon>Eukaryota</taxon>
        <taxon>Fungi</taxon>
        <taxon>Dikarya</taxon>
        <taxon>Basidiomycota</taxon>
        <taxon>Agaricomycotina</taxon>
        <taxon>Agaricomycetes</taxon>
        <taxon>Polyporales</taxon>
        <taxon>Phanerochaetaceae</taxon>
        <taxon>Phanerochaete</taxon>
    </lineage>
</organism>
<dbReference type="OrthoDB" id="2536714at2759"/>
<gene>
    <name evidence="2" type="ORF">PsYK624_027230</name>
</gene>
<dbReference type="AlphaFoldDB" id="A0A9P3G1Z5"/>
<feature type="compositionally biased region" description="Basic and acidic residues" evidence="1">
    <location>
        <begin position="290"/>
        <end position="303"/>
    </location>
</feature>
<accession>A0A9P3G1Z5</accession>
<comment type="caution">
    <text evidence="2">The sequence shown here is derived from an EMBL/GenBank/DDBJ whole genome shotgun (WGS) entry which is preliminary data.</text>
</comment>
<feature type="region of interest" description="Disordered" evidence="1">
    <location>
        <begin position="84"/>
        <end position="209"/>
    </location>
</feature>
<feature type="compositionally biased region" description="Basic and acidic residues" evidence="1">
    <location>
        <begin position="84"/>
        <end position="106"/>
    </location>
</feature>
<feature type="compositionally biased region" description="Polar residues" evidence="1">
    <location>
        <begin position="191"/>
        <end position="206"/>
    </location>
</feature>
<evidence type="ECO:0000313" key="3">
    <source>
        <dbReference type="Proteomes" id="UP000703269"/>
    </source>
</evidence>
<feature type="region of interest" description="Disordered" evidence="1">
    <location>
        <begin position="343"/>
        <end position="383"/>
    </location>
</feature>
<proteinExistence type="predicted"/>
<name>A0A9P3G1Z5_9APHY</name>
<keyword evidence="3" id="KW-1185">Reference proteome</keyword>
<feature type="region of interest" description="Disordered" evidence="1">
    <location>
        <begin position="1"/>
        <end position="71"/>
    </location>
</feature>
<feature type="compositionally biased region" description="Basic and acidic residues" evidence="1">
    <location>
        <begin position="362"/>
        <end position="371"/>
    </location>
</feature>
<feature type="compositionally biased region" description="Basic and acidic residues" evidence="1">
    <location>
        <begin position="125"/>
        <end position="138"/>
    </location>
</feature>
<evidence type="ECO:0000256" key="1">
    <source>
        <dbReference type="SAM" id="MobiDB-lite"/>
    </source>
</evidence>
<feature type="compositionally biased region" description="Low complexity" evidence="1">
    <location>
        <begin position="343"/>
        <end position="352"/>
    </location>
</feature>
<dbReference type="EMBL" id="BPQB01000004">
    <property type="protein sequence ID" value="GJE86642.1"/>
    <property type="molecule type" value="Genomic_DNA"/>
</dbReference>
<feature type="compositionally biased region" description="Basic residues" evidence="1">
    <location>
        <begin position="480"/>
        <end position="491"/>
    </location>
</feature>
<dbReference type="Proteomes" id="UP000703269">
    <property type="component" value="Unassembled WGS sequence"/>
</dbReference>
<feature type="region of interest" description="Disordered" evidence="1">
    <location>
        <begin position="456"/>
        <end position="504"/>
    </location>
</feature>